<name>A0A3F3Q350_9EURO</name>
<accession>A0A3F3Q350</accession>
<dbReference type="AlphaFoldDB" id="A0A3F3Q350"/>
<reference evidence="1 2" key="1">
    <citation type="submission" date="2018-07" db="EMBL/GenBank/DDBJ databases">
        <title>The genomes of Aspergillus section Nigri reveals drivers in fungal speciation.</title>
        <authorList>
            <consortium name="DOE Joint Genome Institute"/>
            <person name="Vesth T.C."/>
            <person name="Nybo J."/>
            <person name="Theobald S."/>
            <person name="Brandl J."/>
            <person name="Frisvad J.C."/>
            <person name="Nielsen K.F."/>
            <person name="Lyhne E.K."/>
            <person name="Kogle M.E."/>
            <person name="Kuo A."/>
            <person name="Riley R."/>
            <person name="Clum A."/>
            <person name="Nolan M."/>
            <person name="Lipzen A."/>
            <person name="Salamov A."/>
            <person name="Henrissat B."/>
            <person name="Wiebenga A."/>
            <person name="De vries R.P."/>
            <person name="Grigoriev I.V."/>
            <person name="Mortensen U.H."/>
            <person name="Andersen M.R."/>
            <person name="Baker S.E."/>
        </authorList>
    </citation>
    <scope>NUCLEOTIDE SEQUENCE [LARGE SCALE GENOMIC DNA]</scope>
    <source>
        <strain evidence="1 2">CBS 139.54b</strain>
    </source>
</reference>
<dbReference type="GeneID" id="38134525"/>
<proteinExistence type="predicted"/>
<evidence type="ECO:0000313" key="1">
    <source>
        <dbReference type="EMBL" id="RDH33437.1"/>
    </source>
</evidence>
<organism evidence="1 2">
    <name type="scientific">Aspergillus welwitschiae</name>
    <dbReference type="NCBI Taxonomy" id="1341132"/>
    <lineage>
        <taxon>Eukaryota</taxon>
        <taxon>Fungi</taxon>
        <taxon>Dikarya</taxon>
        <taxon>Ascomycota</taxon>
        <taxon>Pezizomycotina</taxon>
        <taxon>Eurotiomycetes</taxon>
        <taxon>Eurotiomycetidae</taxon>
        <taxon>Eurotiales</taxon>
        <taxon>Aspergillaceae</taxon>
        <taxon>Aspergillus</taxon>
        <taxon>Aspergillus subgen. Circumdati</taxon>
    </lineage>
</organism>
<gene>
    <name evidence="1" type="ORF">BDQ94DRAFT_143126</name>
</gene>
<sequence length="115" mass="12982">MDLDLTILGQMLVLLANRLSEFPLVTLFSFLALFSVFQEGKSIVVPLCSYERGTQLTRGHMANNGLQRRQRRCSRLWQDRREGRTPSNRQTALGPCLGRLSSAIIRSAPLEPNSH</sequence>
<dbReference type="RefSeq" id="XP_026626459.1">
    <property type="nucleotide sequence ID" value="XM_026766169.1"/>
</dbReference>
<keyword evidence="2" id="KW-1185">Reference proteome</keyword>
<dbReference type="Proteomes" id="UP000253729">
    <property type="component" value="Unassembled WGS sequence"/>
</dbReference>
<dbReference type="EMBL" id="KZ852046">
    <property type="protein sequence ID" value="RDH33437.1"/>
    <property type="molecule type" value="Genomic_DNA"/>
</dbReference>
<evidence type="ECO:0000313" key="2">
    <source>
        <dbReference type="Proteomes" id="UP000253729"/>
    </source>
</evidence>
<protein>
    <submittedName>
        <fullName evidence="1">Uncharacterized protein</fullName>
    </submittedName>
</protein>